<dbReference type="EMBL" id="CP042425">
    <property type="protein sequence ID" value="QEL14119.1"/>
    <property type="molecule type" value="Genomic_DNA"/>
</dbReference>
<dbReference type="InterPro" id="IPR036188">
    <property type="entry name" value="FAD/NAD-bd_sf"/>
</dbReference>
<evidence type="ECO:0000256" key="4">
    <source>
        <dbReference type="ARBA" id="ARBA00023002"/>
    </source>
</evidence>
<evidence type="ECO:0000313" key="7">
    <source>
        <dbReference type="Proteomes" id="UP000324974"/>
    </source>
</evidence>
<dbReference type="Pfam" id="PF01494">
    <property type="entry name" value="FAD_binding_3"/>
    <property type="match status" value="1"/>
</dbReference>
<evidence type="ECO:0000259" key="5">
    <source>
        <dbReference type="Pfam" id="PF01494"/>
    </source>
</evidence>
<name>A0A5C1A4T4_9BACT</name>
<dbReference type="PANTHER" id="PTHR46496">
    <property type="match status" value="1"/>
</dbReference>
<organism evidence="6 7">
    <name type="scientific">Limnoglobus roseus</name>
    <dbReference type="NCBI Taxonomy" id="2598579"/>
    <lineage>
        <taxon>Bacteria</taxon>
        <taxon>Pseudomonadati</taxon>
        <taxon>Planctomycetota</taxon>
        <taxon>Planctomycetia</taxon>
        <taxon>Gemmatales</taxon>
        <taxon>Gemmataceae</taxon>
        <taxon>Limnoglobus</taxon>
    </lineage>
</organism>
<dbReference type="KEGG" id="lrs:PX52LOC_00985"/>
<dbReference type="InterPro" id="IPR002938">
    <property type="entry name" value="FAD-bd"/>
</dbReference>
<gene>
    <name evidence="6" type="ORF">PX52LOC_00985</name>
</gene>
<dbReference type="PANTHER" id="PTHR46496:SF1">
    <property type="entry name" value="ZEAXANTHIN EPOXIDASE, CHLOROPLASTIC"/>
    <property type="match status" value="1"/>
</dbReference>
<dbReference type="RefSeq" id="WP_149109034.1">
    <property type="nucleotide sequence ID" value="NZ_CP042425.1"/>
</dbReference>
<dbReference type="PRINTS" id="PR00420">
    <property type="entry name" value="RNGMNOXGNASE"/>
</dbReference>
<comment type="cofactor">
    <cofactor evidence="1">
        <name>FAD</name>
        <dbReference type="ChEBI" id="CHEBI:57692"/>
    </cofactor>
</comment>
<keyword evidence="4" id="KW-0560">Oxidoreductase</keyword>
<dbReference type="GO" id="GO:0071949">
    <property type="term" value="F:FAD binding"/>
    <property type="evidence" value="ECO:0007669"/>
    <property type="project" value="InterPro"/>
</dbReference>
<evidence type="ECO:0000313" key="6">
    <source>
        <dbReference type="EMBL" id="QEL14119.1"/>
    </source>
</evidence>
<proteinExistence type="predicted"/>
<dbReference type="AlphaFoldDB" id="A0A5C1A4T4"/>
<keyword evidence="2" id="KW-0285">Flavoprotein</keyword>
<dbReference type="Gene3D" id="3.50.50.60">
    <property type="entry name" value="FAD/NAD(P)-binding domain"/>
    <property type="match status" value="1"/>
</dbReference>
<dbReference type="Proteomes" id="UP000324974">
    <property type="component" value="Chromosome"/>
</dbReference>
<dbReference type="OrthoDB" id="9766816at2"/>
<feature type="domain" description="FAD-binding" evidence="5">
    <location>
        <begin position="2"/>
        <end position="336"/>
    </location>
</feature>
<keyword evidence="7" id="KW-1185">Reference proteome</keyword>
<protein>
    <submittedName>
        <fullName evidence="6">FAD-binding protein</fullName>
    </submittedName>
</protein>
<dbReference type="SUPFAM" id="SSF51905">
    <property type="entry name" value="FAD/NAD(P)-binding domain"/>
    <property type="match status" value="1"/>
</dbReference>
<sequence length="394" mass="42448">MRVVVIGSGIGGLAAAIALRKMGFEVTVYERAPELREVGAGISLWANALRSLDYIAVGDAVRAVSLPLNRSEMRASEGRRVLAAFSGEYFERKLGVRPFVAMVHRAELVGALANFLPAGVARYGFECVGVQQTGERVAVRFANGHADEADVVIGADGIKSAVRTALFGPQEPRYAGYTCWRGVCPRPANLEAGYIGEWWGRGKRFGITTLPRDRVYWFAVHNAPPSRSSPDEAAAVAERFRGWADPVPELIATTPPDRLVHNDILDRPPTKVWSVGRVGLIGDAAHPTTPNLGQGGCMAIEDAVALARSLAANPDPAAALTAFTAERYPRTAGITNESWRFGKVAQWEGRVSCRVRDRVLGVLLPVFGSRTFPKHAAFDIGPLLAGGQERKPGE</sequence>
<evidence type="ECO:0000256" key="1">
    <source>
        <dbReference type="ARBA" id="ARBA00001974"/>
    </source>
</evidence>
<accession>A0A5C1A4T4</accession>
<keyword evidence="3" id="KW-0274">FAD</keyword>
<evidence type="ECO:0000256" key="2">
    <source>
        <dbReference type="ARBA" id="ARBA00022630"/>
    </source>
</evidence>
<reference evidence="7" key="1">
    <citation type="submission" date="2019-08" db="EMBL/GenBank/DDBJ databases">
        <title>Limnoglobus roseus gen. nov., sp. nov., a novel freshwater planctomycete with a giant genome from the family Gemmataceae.</title>
        <authorList>
            <person name="Kulichevskaya I.S."/>
            <person name="Naumoff D.G."/>
            <person name="Miroshnikov K."/>
            <person name="Ivanova A."/>
            <person name="Philippov D.A."/>
            <person name="Hakobyan A."/>
            <person name="Rijpstra I.C."/>
            <person name="Sinninghe Damste J.S."/>
            <person name="Liesack W."/>
            <person name="Dedysh S.N."/>
        </authorList>
    </citation>
    <scope>NUCLEOTIDE SEQUENCE [LARGE SCALE GENOMIC DNA]</scope>
    <source>
        <strain evidence="7">PX52</strain>
    </source>
</reference>
<dbReference type="GO" id="GO:0016491">
    <property type="term" value="F:oxidoreductase activity"/>
    <property type="evidence" value="ECO:0007669"/>
    <property type="project" value="UniProtKB-KW"/>
</dbReference>
<evidence type="ECO:0000256" key="3">
    <source>
        <dbReference type="ARBA" id="ARBA00022827"/>
    </source>
</evidence>